<protein>
    <submittedName>
        <fullName evidence="1">Uncharacterized protein</fullName>
    </submittedName>
</protein>
<dbReference type="RefSeq" id="WP_233725653.1">
    <property type="nucleotide sequence ID" value="NZ_JAJVCN010000001.1"/>
</dbReference>
<dbReference type="Proteomes" id="UP001521150">
    <property type="component" value="Unassembled WGS sequence"/>
</dbReference>
<dbReference type="EMBL" id="JAJVCN010000001">
    <property type="protein sequence ID" value="MCE7004113.1"/>
    <property type="molecule type" value="Genomic_DNA"/>
</dbReference>
<sequence length="192" mass="21275">MDLRRSRASPGASHPDLARASAELNSWVEYLLAPATHNGPRIYRATGVDDSGSVPPDAEMPQRMPNLDADPLYQTVSVIDGFAADPGALFRSAEAVAGVQDAAIDSVYQKLVTGYFTWQHPSQGGGRDGSKIVNAAPHVKYNEECSVRDDWTEMKEGWFGRARTSAYEYEKDFIRYQVYTESVIHEGYQPSR</sequence>
<accession>A0ABS8ZC52</accession>
<evidence type="ECO:0000313" key="2">
    <source>
        <dbReference type="Proteomes" id="UP001521150"/>
    </source>
</evidence>
<reference evidence="1 2" key="1">
    <citation type="submission" date="2021-12" db="EMBL/GenBank/DDBJ databases">
        <title>Genome sequence of Kibdelosporangium philippinense ATCC 49844.</title>
        <authorList>
            <person name="Fedorov E.A."/>
            <person name="Omeragic M."/>
            <person name="Shalygina K.F."/>
            <person name="Maclea K.S."/>
        </authorList>
    </citation>
    <scope>NUCLEOTIDE SEQUENCE [LARGE SCALE GENOMIC DNA]</scope>
    <source>
        <strain evidence="1 2">ATCC 49844</strain>
    </source>
</reference>
<evidence type="ECO:0000313" key="1">
    <source>
        <dbReference type="EMBL" id="MCE7004113.1"/>
    </source>
</evidence>
<organism evidence="1 2">
    <name type="scientific">Kibdelosporangium philippinense</name>
    <dbReference type="NCBI Taxonomy" id="211113"/>
    <lineage>
        <taxon>Bacteria</taxon>
        <taxon>Bacillati</taxon>
        <taxon>Actinomycetota</taxon>
        <taxon>Actinomycetes</taxon>
        <taxon>Pseudonocardiales</taxon>
        <taxon>Pseudonocardiaceae</taxon>
        <taxon>Kibdelosporangium</taxon>
    </lineage>
</organism>
<proteinExistence type="predicted"/>
<gene>
    <name evidence="1" type="ORF">LWC34_14905</name>
</gene>
<comment type="caution">
    <text evidence="1">The sequence shown here is derived from an EMBL/GenBank/DDBJ whole genome shotgun (WGS) entry which is preliminary data.</text>
</comment>
<keyword evidence="2" id="KW-1185">Reference proteome</keyword>
<name>A0ABS8ZC52_9PSEU</name>